<comment type="similarity">
    <text evidence="1 5">Belongs to the avian keratin family.</text>
</comment>
<evidence type="ECO:0000256" key="2">
    <source>
        <dbReference type="ARBA" id="ARBA00011806"/>
    </source>
</evidence>
<organism evidence="6 7">
    <name type="scientific">Pandion haliaetus</name>
    <name type="common">Osprey</name>
    <name type="synonym">Falco haliaetus</name>
    <dbReference type="NCBI Taxonomy" id="56262"/>
    <lineage>
        <taxon>Eukaryota</taxon>
        <taxon>Metazoa</taxon>
        <taxon>Chordata</taxon>
        <taxon>Craniata</taxon>
        <taxon>Vertebrata</taxon>
        <taxon>Euteleostomi</taxon>
        <taxon>Archelosauria</taxon>
        <taxon>Archosauria</taxon>
        <taxon>Dinosauria</taxon>
        <taxon>Saurischia</taxon>
        <taxon>Theropoda</taxon>
        <taxon>Coelurosauria</taxon>
        <taxon>Aves</taxon>
        <taxon>Neognathae</taxon>
        <taxon>Neoaves</taxon>
        <taxon>Telluraves</taxon>
        <taxon>Accipitrimorphae</taxon>
        <taxon>Accipitriformes</taxon>
        <taxon>Pandionidae</taxon>
        <taxon>Pandion</taxon>
    </lineage>
</organism>
<comment type="caution">
    <text evidence="6">The sequence shown here is derived from an EMBL/GenBank/DDBJ whole genome shotgun (WGS) entry which is preliminary data.</text>
</comment>
<dbReference type="PANTHER" id="PTHR31203">
    <property type="entry name" value="BETA-KERATIN-RELATED PROTEIN-RELATED"/>
    <property type="match status" value="1"/>
</dbReference>
<dbReference type="InterPro" id="IPR003461">
    <property type="entry name" value="Keratin"/>
</dbReference>
<comment type="subunit">
    <text evidence="2 5">The avian keratins (F-ker, S-ker, C-ker and B-ker) are a complex mixture of very similar polypeptides.</text>
</comment>
<sequence length="102" mass="10370">RCLPAYDVTCTQPCAYTSSLEPCVVSCGDSRAVVYAPLVIVTFPGPILSSSHQESIVGTSLPQPYGALTPYSFEESYGMRGSLGSGGMSGMGGSFGAGGSFG</sequence>
<accession>A0A7L2X150</accession>
<dbReference type="PANTHER" id="PTHR31203:SF1">
    <property type="entry name" value="BETA-KERATIN-RELATED PROTEIN-RELATED"/>
    <property type="match status" value="1"/>
</dbReference>
<keyword evidence="7" id="KW-1185">Reference proteome</keyword>
<evidence type="ECO:0000256" key="3">
    <source>
        <dbReference type="ARBA" id="ARBA00022744"/>
    </source>
</evidence>
<reference evidence="6 7" key="1">
    <citation type="submission" date="2019-09" db="EMBL/GenBank/DDBJ databases">
        <title>Bird 10,000 Genomes (B10K) Project - Family phase.</title>
        <authorList>
            <person name="Zhang G."/>
        </authorList>
    </citation>
    <scope>NUCLEOTIDE SEQUENCE [LARGE SCALE GENOMIC DNA]</scope>
    <source>
        <strain evidence="6">B10K-DU-012-58</strain>
        <tissue evidence="6">Muscle</tissue>
    </source>
</reference>
<evidence type="ECO:0000313" key="6">
    <source>
        <dbReference type="EMBL" id="NXS76920.1"/>
    </source>
</evidence>
<dbReference type="AlphaFoldDB" id="A0A7L2X150"/>
<keyword evidence="4" id="KW-0007">Acetylation</keyword>
<dbReference type="Proteomes" id="UP000580171">
    <property type="component" value="Unassembled WGS sequence"/>
</dbReference>
<name>A0A7L2X150_PANHA</name>
<evidence type="ECO:0000256" key="4">
    <source>
        <dbReference type="ARBA" id="ARBA00022990"/>
    </source>
</evidence>
<keyword evidence="3 5" id="KW-0416">Keratin</keyword>
<feature type="non-terminal residue" evidence="6">
    <location>
        <position position="102"/>
    </location>
</feature>
<dbReference type="GO" id="GO:0005200">
    <property type="term" value="F:structural constituent of cytoskeleton"/>
    <property type="evidence" value="ECO:0007669"/>
    <property type="project" value="InterPro"/>
</dbReference>
<gene>
    <name evidence="6" type="primary">Bkj_7</name>
    <name evidence="6" type="ORF">PANHAL_R03917</name>
</gene>
<dbReference type="EMBL" id="VYZV01045817">
    <property type="protein sequence ID" value="NXS76920.1"/>
    <property type="molecule type" value="Genomic_DNA"/>
</dbReference>
<feature type="non-terminal residue" evidence="6">
    <location>
        <position position="1"/>
    </location>
</feature>
<proteinExistence type="inferred from homology"/>
<dbReference type="Pfam" id="PF02422">
    <property type="entry name" value="Keratin"/>
    <property type="match status" value="1"/>
</dbReference>
<protein>
    <recommendedName>
        <fullName evidence="5">Keratin</fullName>
    </recommendedName>
</protein>
<evidence type="ECO:0000256" key="5">
    <source>
        <dbReference type="RuleBase" id="RU364002"/>
    </source>
</evidence>
<dbReference type="GO" id="GO:0005882">
    <property type="term" value="C:intermediate filament"/>
    <property type="evidence" value="ECO:0007669"/>
    <property type="project" value="UniProtKB-KW"/>
</dbReference>
<dbReference type="OrthoDB" id="9385388at2759"/>
<evidence type="ECO:0000313" key="7">
    <source>
        <dbReference type="Proteomes" id="UP000580171"/>
    </source>
</evidence>
<evidence type="ECO:0000256" key="1">
    <source>
        <dbReference type="ARBA" id="ARBA00008702"/>
    </source>
</evidence>